<proteinExistence type="predicted"/>
<evidence type="ECO:0000313" key="3">
    <source>
        <dbReference type="EMBL" id="CAI4033324.1"/>
    </source>
</evidence>
<evidence type="ECO:0000313" key="4">
    <source>
        <dbReference type="Proteomes" id="UP001179121"/>
    </source>
</evidence>
<feature type="chain" id="PRO_5041682109" description="Lipoprotein" evidence="2">
    <location>
        <begin position="23"/>
        <end position="138"/>
    </location>
</feature>
<feature type="compositionally biased region" description="Polar residues" evidence="1">
    <location>
        <begin position="74"/>
        <end position="90"/>
    </location>
</feature>
<keyword evidence="2" id="KW-0732">Signal</keyword>
<sequence length="138" mass="15122">MKRLMTTIACLSILFVSTSCVAYRTCSSEEMVKMKEGGFSVEDINRACTSSKIPDEVIDATRTIIQGELDRRYQNGNRPSADGDQTSYQPATRTSVAATSVATTCVTRQGRCPLIQPGVRGAPCLCHSWYGQFPGEMR</sequence>
<protein>
    <recommendedName>
        <fullName evidence="5">Lipoprotein</fullName>
    </recommendedName>
</protein>
<dbReference type="AlphaFoldDB" id="A0AA86N282"/>
<gene>
    <name evidence="3" type="ORF">DNFV4_03760</name>
</gene>
<dbReference type="KEGG" id="nti:DNFV4_03760"/>
<dbReference type="Proteomes" id="UP001179121">
    <property type="component" value="Chromosome"/>
</dbReference>
<reference evidence="3" key="1">
    <citation type="submission" date="2022-10" db="EMBL/GenBank/DDBJ databases">
        <authorList>
            <person name="Koch H."/>
        </authorList>
    </citation>
    <scope>NUCLEOTIDE SEQUENCE</scope>
    <source>
        <strain evidence="3">DNF</strain>
    </source>
</reference>
<dbReference type="PROSITE" id="PS51257">
    <property type="entry name" value="PROKAR_LIPOPROTEIN"/>
    <property type="match status" value="1"/>
</dbReference>
<evidence type="ECO:0000256" key="1">
    <source>
        <dbReference type="SAM" id="MobiDB-lite"/>
    </source>
</evidence>
<evidence type="ECO:0000256" key="2">
    <source>
        <dbReference type="SAM" id="SignalP"/>
    </source>
</evidence>
<accession>A0AA86N282</accession>
<evidence type="ECO:0008006" key="5">
    <source>
        <dbReference type="Google" id="ProtNLM"/>
    </source>
</evidence>
<feature type="signal peptide" evidence="2">
    <location>
        <begin position="1"/>
        <end position="22"/>
    </location>
</feature>
<organism evidence="3 4">
    <name type="scientific">Nitrospira tepida</name>
    <dbReference type="NCBI Taxonomy" id="2973512"/>
    <lineage>
        <taxon>Bacteria</taxon>
        <taxon>Pseudomonadati</taxon>
        <taxon>Nitrospirota</taxon>
        <taxon>Nitrospiria</taxon>
        <taxon>Nitrospirales</taxon>
        <taxon>Nitrospiraceae</taxon>
        <taxon>Nitrospira</taxon>
    </lineage>
</organism>
<dbReference type="EMBL" id="OX365700">
    <property type="protein sequence ID" value="CAI4033324.1"/>
    <property type="molecule type" value="Genomic_DNA"/>
</dbReference>
<feature type="region of interest" description="Disordered" evidence="1">
    <location>
        <begin position="72"/>
        <end position="93"/>
    </location>
</feature>
<dbReference type="RefSeq" id="WP_289270434.1">
    <property type="nucleotide sequence ID" value="NZ_OX365700.1"/>
</dbReference>
<keyword evidence="4" id="KW-1185">Reference proteome</keyword>
<name>A0AA86N282_9BACT</name>